<keyword evidence="17 32" id="KW-1161">Viral attachment to host cell</keyword>
<dbReference type="Gene3D" id="1.10.287.210">
    <property type="match status" value="1"/>
</dbReference>
<keyword evidence="15 32" id="KW-0053">Apoptosis</keyword>
<keyword evidence="24 32" id="KW-0175">Coiled coil</keyword>
<evidence type="ECO:0000256" key="34">
    <source>
        <dbReference type="SAM" id="MobiDB-lite"/>
    </source>
</evidence>
<evidence type="ECO:0000256" key="7">
    <source>
        <dbReference type="ARBA" id="ARBA00022506"/>
    </source>
</evidence>
<evidence type="ECO:0000256" key="6">
    <source>
        <dbReference type="ARBA" id="ARBA00004650"/>
    </source>
</evidence>
<proteinExistence type="inferred from homology"/>
<evidence type="ECO:0000256" key="31">
    <source>
        <dbReference type="ARBA" id="ARBA00023296"/>
    </source>
</evidence>
<comment type="domain">
    <text evidence="32">The CD4-binding region is targeted by the antibody b12.</text>
</comment>
<feature type="chain" id="PRO_5023562000" description="Envelope glycoprotein gp160" evidence="32">
    <location>
        <begin position="32"/>
        <end position="856"/>
    </location>
</feature>
<dbReference type="InterPro" id="IPR037527">
    <property type="entry name" value="Gp160"/>
</dbReference>
<evidence type="ECO:0000256" key="5">
    <source>
        <dbReference type="ARBA" id="ARBA00004578"/>
    </source>
</evidence>
<feature type="short sequence motif" description="Di-leucine internalization motif" evidence="32">
    <location>
        <begin position="855"/>
        <end position="856"/>
    </location>
</feature>
<feature type="region of interest" description="MPER; binding to GalCer" evidence="32">
    <location>
        <begin position="662"/>
        <end position="683"/>
    </location>
</feature>
<feature type="disulfide bond" evidence="32">
    <location>
        <begin position="53"/>
        <end position="73"/>
    </location>
</feature>
<evidence type="ECO:0000256" key="18">
    <source>
        <dbReference type="ARBA" id="ARBA00022844"/>
    </source>
</evidence>
<feature type="disulfide bond" evidence="32">
    <location>
        <begin position="598"/>
        <end position="604"/>
    </location>
</feature>
<evidence type="ECO:0000256" key="22">
    <source>
        <dbReference type="ARBA" id="ARBA00022989"/>
    </source>
</evidence>
<feature type="transmembrane region" description="Helical" evidence="33">
    <location>
        <begin position="678"/>
        <end position="699"/>
    </location>
</feature>
<comment type="subcellular location">
    <subcellularLocation>
        <location evidence="3">Host cell membrane</location>
        <topology evidence="3">Peripheral membrane protein</topology>
    </subcellularLocation>
    <subcellularLocation>
        <location evidence="1">Host cell membrane</location>
        <topology evidence="1">Single-pass type I membrane protein</topology>
    </subcellularLocation>
    <subcellularLocation>
        <location evidence="2">Host endosome membrane</location>
        <topology evidence="2">Peripheral membrane protein</topology>
    </subcellularLocation>
    <subcellularLocation>
        <location evidence="5">Host endosome membrane</location>
        <topology evidence="5">Single-pass type I membrane protein</topology>
    </subcellularLocation>
    <subcellularLocation>
        <location evidence="6">Virion membrane</location>
        <topology evidence="6">Peripheral membrane protein</topology>
    </subcellularLocation>
    <subcellularLocation>
        <location evidence="4">Virion membrane</location>
        <topology evidence="4">Single-pass type I membrane protein</topology>
    </subcellularLocation>
</comment>
<keyword evidence="27 32" id="KW-1015">Disulfide bond</keyword>
<keyword evidence="18 32" id="KW-0946">Virion</keyword>
<feature type="region of interest" description="CD4-binding loop" evidence="32">
    <location>
        <begin position="361"/>
        <end position="371"/>
    </location>
</feature>
<evidence type="ECO:0000256" key="10">
    <source>
        <dbReference type="ARBA" id="ARBA00022570"/>
    </source>
</evidence>
<gene>
    <name evidence="32 37" type="primary">env</name>
</gene>
<dbReference type="FunFam" id="1.20.5.490:FF:000001">
    <property type="entry name" value="Envelope glycoprotein gp160"/>
    <property type="match status" value="1"/>
</dbReference>
<comment type="domain">
    <text evidence="32">The membrane proximal external region (MPER) present in gp41 is a tryptophan-rich region recognized by the antibodies 2F5, Z13, and 4E10. MPER seems to play a role in fusion.</text>
</comment>
<evidence type="ECO:0000256" key="19">
    <source>
        <dbReference type="ARBA" id="ARBA00022870"/>
    </source>
</evidence>
<evidence type="ECO:0000256" key="15">
    <source>
        <dbReference type="ARBA" id="ARBA00022703"/>
    </source>
</evidence>
<keyword evidence="29 32" id="KW-0899">Viral immunoevasion</keyword>
<comment type="domain">
    <text evidence="32">The YXXL motif is involved in determining the exact site of viral release at the surface of infected mononuclear cells and promotes endocytosis. YXXL and di-leucine endocytosis motifs interact directly or indirectly with the clathrin adapter complexes, opperate independently, and their activities are not additive.</text>
</comment>
<reference evidence="37" key="2">
    <citation type="journal article" date="2015" name="Proc. Natl. Acad. Sci. U.S.A.">
        <title>Large number of rebounding/founder HIV variants emerge from multifocal infection in lymphatic tissues after treatment interruption.</title>
        <authorList>
            <person name="Rothenberger M.K."/>
            <person name="Keele B.F."/>
            <person name="Wietgrefe S.W."/>
            <person name="Fletcher C.V."/>
            <person name="Beilman G.J."/>
            <person name="Chipman J.G."/>
            <person name="Khoruts A."/>
            <person name="Estes J.D."/>
            <person name="Anderson J."/>
            <person name="Callisto S.P."/>
            <person name="Schmidt T.E."/>
            <person name="Thorkelson A."/>
            <person name="Reilly C."/>
            <person name="Perkey K."/>
            <person name="Reimann T.G."/>
            <person name="Utay N.S."/>
            <person name="Nganou Makamdop K."/>
            <person name="Stevenson M."/>
            <person name="Douek D.C."/>
            <person name="Haase A.T."/>
            <person name="Schacker T.W."/>
        </authorList>
    </citation>
    <scope>NUCLEOTIDE SEQUENCE</scope>
    <source>
        <strain evidence="37">1853CDNAPBMC22JUN2011.P14C2</strain>
    </source>
</reference>
<evidence type="ECO:0000256" key="20">
    <source>
        <dbReference type="ARBA" id="ARBA00022879"/>
    </source>
</evidence>
<dbReference type="Gene3D" id="2.170.40.20">
    <property type="entry name" value="Human immunodeficiency virus 1, Gp160, envelope glycoprotein"/>
    <property type="match status" value="2"/>
</dbReference>
<dbReference type="CDD" id="cd09909">
    <property type="entry name" value="HIV-1-like_HR1-HR2"/>
    <property type="match status" value="1"/>
</dbReference>
<protein>
    <recommendedName>
        <fullName evidence="32">Envelope glycoprotein gp160</fullName>
    </recommendedName>
    <alternativeName>
        <fullName evidence="32">Env polyprotein</fullName>
    </alternativeName>
    <component>
        <recommendedName>
            <fullName evidence="32">Surface protein gp120</fullName>
            <shortName evidence="32">SU</shortName>
        </recommendedName>
        <alternativeName>
            <fullName evidence="32">Glycoprotein 120</fullName>
            <shortName evidence="32">gp120</shortName>
        </alternativeName>
    </component>
    <component>
        <recommendedName>
            <fullName evidence="32">Transmembrane protein gp41</fullName>
            <shortName evidence="32">TM</shortName>
        </recommendedName>
        <alternativeName>
            <fullName evidence="32">Glycoprotein 41</fullName>
            <shortName evidence="32">gp41</shortName>
        </alternativeName>
    </component>
</protein>
<organism evidence="37">
    <name type="scientific">Human immunodeficiency virus type 1</name>
    <name type="common">HIV-1</name>
    <dbReference type="NCBI Taxonomy" id="11676"/>
    <lineage>
        <taxon>Viruses</taxon>
        <taxon>Riboviria</taxon>
        <taxon>Pararnavirae</taxon>
        <taxon>Artverviricota</taxon>
        <taxon>Revtraviricetes</taxon>
        <taxon>Ortervirales</taxon>
        <taxon>Retroviridae</taxon>
        <taxon>Orthoretrovirinae</taxon>
        <taxon>Lentivirus</taxon>
        <taxon>Lentivirus humimdef1</taxon>
    </lineage>
</organism>
<evidence type="ECO:0000259" key="36">
    <source>
        <dbReference type="Pfam" id="PF00517"/>
    </source>
</evidence>
<evidence type="ECO:0000256" key="9">
    <source>
        <dbReference type="ARBA" id="ARBA00022511"/>
    </source>
</evidence>
<evidence type="ECO:0000256" key="29">
    <source>
        <dbReference type="ARBA" id="ARBA00023280"/>
    </source>
</evidence>
<feature type="coiled-coil region" evidence="32">
    <location>
        <begin position="633"/>
        <end position="667"/>
    </location>
</feature>
<dbReference type="Pfam" id="PF00517">
    <property type="entry name" value="GP41"/>
    <property type="match status" value="1"/>
</dbReference>
<evidence type="ECO:0000256" key="2">
    <source>
        <dbReference type="ARBA" id="ARBA00004433"/>
    </source>
</evidence>
<feature type="domain" description="Human immunodeficiency virus 1 envelope glycoprotein Gp120" evidence="35">
    <location>
        <begin position="33"/>
        <end position="132"/>
    </location>
</feature>
<keyword evidence="20 32" id="KW-0261">Viral envelope protein</keyword>
<comment type="caution">
    <text evidence="32">Lacks conserved residue(s) required for the propagation of feature annotation.</text>
</comment>
<keyword evidence="31 32" id="KW-1160">Virus entry into host cell</keyword>
<dbReference type="GO" id="GO:0005198">
    <property type="term" value="F:structural molecule activity"/>
    <property type="evidence" value="ECO:0007669"/>
    <property type="project" value="UniProtKB-UniRule"/>
</dbReference>
<evidence type="ECO:0000256" key="3">
    <source>
        <dbReference type="ARBA" id="ARBA00004505"/>
    </source>
</evidence>
<feature type="disulfide bond" evidence="32">
    <location>
        <begin position="226"/>
        <end position="237"/>
    </location>
</feature>
<dbReference type="GO" id="GO:0019064">
    <property type="term" value="P:fusion of virus membrane with host plasma membrane"/>
    <property type="evidence" value="ECO:0007669"/>
    <property type="project" value="UniProtKB-UniRule"/>
</dbReference>
<dbReference type="GO" id="GO:0016020">
    <property type="term" value="C:membrane"/>
    <property type="evidence" value="ECO:0007669"/>
    <property type="project" value="UniProtKB-UniRule"/>
</dbReference>
<comment type="function">
    <text evidence="32">Transmembrane protein gp41: Acts as a class I viral fusion protein. Under the current model, the protein has at least 3 conformational states: pre-fusion native state, pre-hairpin intermediate state, and post-fusion hairpin state. During fusion of viral and target intracellular membranes, the coiled coil regions (heptad repeats) assume a trimer-of-hairpins structure, positioning the fusion peptide in close proximity to the C-terminal region of the ectodomain. The formation of this structure appears to drive apposition and subsequent fusion of viral and target cell membranes. Complete fusion occurs in host cell endosomes and is dynamin-dependent, however some lipid transfer might occur at the plasma membrane. The virus undergoes clathrin-dependent internalization long before endosomal fusion, thus minimizing the surface exposure of conserved viral epitopes during fusion and reducing the efficacy of inhibitors targeting these epitopes. Membranes fusion leads to delivery of the nucleocapsid into the cytoplasm.</text>
</comment>
<evidence type="ECO:0000256" key="26">
    <source>
        <dbReference type="ARBA" id="ARBA00023139"/>
    </source>
</evidence>
<keyword evidence="26 32" id="KW-0564">Palmitate</keyword>
<evidence type="ECO:0000256" key="23">
    <source>
        <dbReference type="ARBA" id="ARBA00023046"/>
    </source>
</evidence>
<name>A0A0D5BHJ0_HV1</name>
<dbReference type="GO" id="GO:0019062">
    <property type="term" value="P:virion attachment to host cell"/>
    <property type="evidence" value="ECO:0007669"/>
    <property type="project" value="UniProtKB-UniRule"/>
</dbReference>
<accession>A0A0D5BHJ0</accession>
<keyword evidence="7 32" id="KW-1168">Fusion of virus membrane with host membrane</keyword>
<evidence type="ECO:0000256" key="24">
    <source>
        <dbReference type="ARBA" id="ARBA00023054"/>
    </source>
</evidence>
<feature type="short sequence motif" description="YXXL motif; contains endocytosis signal" evidence="32">
    <location>
        <begin position="712"/>
        <end position="715"/>
    </location>
</feature>
<comment type="PTM">
    <text evidence="32">Specific enzymatic cleavages in vivo yield mature proteins. Envelope glycoproteins are synthesized as a inactive precursor that is heavily N-glycosylated and processed likely by host cell furin in the Golgi to yield the mature SU and TM proteins. The cleavage site between SU and TM requires the minimal sequence [KR]-X-[KR]-R. About 2 of the 9 disulfide bonds of gp41 are reduced by P4HB/PDI, following binding to CD4 receptor.</text>
</comment>
<keyword evidence="19 32" id="KW-1043">Host membrane</keyword>
<dbReference type="EMBL" id="KM082082">
    <property type="protein sequence ID" value="AJW61231.1"/>
    <property type="molecule type" value="Genomic_DNA"/>
</dbReference>
<evidence type="ECO:0000256" key="30">
    <source>
        <dbReference type="ARBA" id="ARBA00023288"/>
    </source>
</evidence>
<evidence type="ECO:0000256" key="11">
    <source>
        <dbReference type="ARBA" id="ARBA00022581"/>
    </source>
</evidence>
<feature type="region of interest" description="Fusion peptide" evidence="32">
    <location>
        <begin position="512"/>
        <end position="532"/>
    </location>
</feature>
<dbReference type="SUPFAM" id="SSF58069">
    <property type="entry name" value="Virus ectodomain"/>
    <property type="match status" value="1"/>
</dbReference>
<comment type="function">
    <text evidence="32">Surface protein gp120: Attaches the virus to the host lymphoid cell by binding to the primary receptor CD4. This interaction induces a structural rearrangement creating a high affinity binding site for a chemokine coreceptor like CXCR4 and/or CCR5. Acts as a ligand for CD209/DC-SIGN and CLEC4M/DC-SIGNR, which are respectively found on dendritic cells (DCs), and on endothelial cells of liver sinusoids and lymph node sinuses. These interactions allow capture of viral particles at mucosal surfaces by these cells and subsequent transmission to permissive cells. HIV subverts the migration properties of dendritic cells to gain access to CD4+ T-cells in lymph nodes. Virus transmission to permissive T-cells occurs either in trans (without DCs infection, through viral capture and transmission), or in cis (following DCs productive infection, through the usual CD4-gp120 interaction), thereby inducing a robust infection. In trans infection, bound virions remain infectious over days and it is proposed that they are not degraded, but protected in non-lysosomal acidic organelles within the DCs close to the cell membrane thus contributing to the viral infectious potential during DCs' migration from the periphery to the lymphoid tissues. On arrival at lymphoid tissues, intact virions recycle back to DCs' cell surface allowing virus transmission to CD4+ T-cells.</text>
</comment>
<keyword evidence="23 32" id="KW-1039">Host endosome</keyword>
<dbReference type="SUPFAM" id="SSF56502">
    <property type="entry name" value="gp120 core"/>
    <property type="match status" value="2"/>
</dbReference>
<dbReference type="GO" id="GO:1903911">
    <property type="term" value="P:positive regulation of receptor clustering"/>
    <property type="evidence" value="ECO:0007669"/>
    <property type="project" value="UniProtKB-UniRule"/>
</dbReference>
<dbReference type="GO" id="GO:0019031">
    <property type="term" value="C:viral envelope"/>
    <property type="evidence" value="ECO:0007669"/>
    <property type="project" value="UniProtKB-KW"/>
</dbReference>
<evidence type="ECO:0000256" key="21">
    <source>
        <dbReference type="ARBA" id="ARBA00022890"/>
    </source>
</evidence>
<dbReference type="GO" id="GO:0052031">
    <property type="term" value="P:symbiont-mediated perturbation of host defense response"/>
    <property type="evidence" value="ECO:0007669"/>
    <property type="project" value="UniProtKB-UniRule"/>
</dbReference>
<keyword evidence="10 32" id="KW-1165">Clathrin-mediated endocytosis of virus by host</keyword>
<keyword evidence="25 32" id="KW-0472">Membrane</keyword>
<feature type="lipid moiety-binding region" description="S-palmitoyl cysteine; by host" evidence="32">
    <location>
        <position position="837"/>
    </location>
</feature>
<keyword evidence="11 32" id="KW-0945">Host-virus interaction</keyword>
<comment type="subcellular location">
    <molecule>Transmembrane protein gp41</molecule>
    <subcellularLocation>
        <location evidence="32">Virion membrane</location>
        <topology evidence="32">Single-pass type I membrane protein</topology>
    </subcellularLocation>
    <subcellularLocation>
        <location evidence="32">Host cell membrane</location>
        <topology evidence="32">Single-pass type I membrane protein</topology>
    </subcellularLocation>
    <subcellularLocation>
        <location evidence="32">Host endosome membrane</location>
        <topology evidence="32">Single-pass type I membrane protein</topology>
    </subcellularLocation>
    <text evidence="32">It is probably concentrated at the site of budding and incorporated into the virions possibly by contacts between the cytoplasmic tail of Env and the N-terminus of Gag.</text>
</comment>
<keyword evidence="28 32" id="KW-0325">Glycoprotein</keyword>
<evidence type="ECO:0000256" key="17">
    <source>
        <dbReference type="ARBA" id="ARBA00022804"/>
    </source>
</evidence>
<evidence type="ECO:0000256" key="27">
    <source>
        <dbReference type="ARBA" id="ARBA00023157"/>
    </source>
</evidence>
<dbReference type="FunFam" id="2.170.40.20:FF:000004">
    <property type="entry name" value="Envelope glycoprotein gp160"/>
    <property type="match status" value="1"/>
</dbReference>
<feature type="region of interest" description="Immunosuppression" evidence="32">
    <location>
        <begin position="574"/>
        <end position="592"/>
    </location>
</feature>
<dbReference type="HAMAP" id="MF_04083">
    <property type="entry name" value="HIV_ENV"/>
    <property type="match status" value="1"/>
</dbReference>
<keyword evidence="13 32" id="KW-0165">Cleavage on pair of basic residues</keyword>
<dbReference type="GO" id="GO:0044175">
    <property type="term" value="C:host cell endosome membrane"/>
    <property type="evidence" value="ECO:0007669"/>
    <property type="project" value="UniProtKB-SubCell"/>
</dbReference>
<dbReference type="Gene3D" id="1.20.5.490">
    <property type="entry name" value="Single helix bin"/>
    <property type="match status" value="1"/>
</dbReference>
<comment type="subunit">
    <text evidence="32">The mature envelope protein (Env) consists of a homotrimer of non-covalently associated gp120-gp41 heterodimers. The resulting complex protrudes from the virus surface as a spike. There seems to be as few as 10 spikes on the average virion. Surface protein gp120 interacts with host CD4, CCR5 and CXCR4. Gp120 also interacts with the C-type lectins CD209/DC-SIGN and CLEC4M/DC-SIGNR (collectively referred to as DC-SIGN(R)). Gp120 and gp41 interact with GalCer. Gp120 interacts with host ITGA4/ITGB7 complex; on CD4+ T-cells, this interaction results in rapid activation of integrin ITGAL/LFA-1, which facilitates efficient cell-to-cell spreading of HIV-1. Gp120 interacts with cell-associated heparan sulfate; this interaction increases virus infectivity on permissive cells and may be involved in infection of CD4- cells.</text>
</comment>
<organismHost>
    <name type="scientific">Homo sapiens</name>
    <name type="common">Human</name>
    <dbReference type="NCBI Taxonomy" id="9606"/>
</organismHost>
<keyword evidence="9 32" id="KW-1032">Host cell membrane</keyword>
<dbReference type="InterPro" id="IPR000777">
    <property type="entry name" value="HIV1_Gp120"/>
</dbReference>
<dbReference type="FunFam" id="2.170.40.20:FF:000003">
    <property type="entry name" value="Envelope glycoprotein gp160"/>
    <property type="match status" value="1"/>
</dbReference>
<feature type="region of interest" description="Disordered" evidence="34">
    <location>
        <begin position="719"/>
        <end position="744"/>
    </location>
</feature>
<comment type="miscellaneous">
    <text evidence="32">HIV-1 lineages are divided in three main groups, M (for Major), O (for Outlier), and N (for New, or Non-M, Non-O). The vast majority of strains found worldwide belong to the group M. Group O seems to be endemic to and largely confined to Cameroon and neighboring countries in West Central Africa, where these viruses represent a small minority of HIV-1 strains. The group N is represented by a limited number of isolates from Cameroonian persons. The group M is further subdivided in 9 clades or subtypes (A to D, F to H, J and K).</text>
</comment>
<evidence type="ECO:0000256" key="14">
    <source>
        <dbReference type="ARBA" id="ARBA00022692"/>
    </source>
</evidence>
<comment type="domain">
    <text evidence="32 33">The 17 amino acids long immunosuppressive region is present in many retroviral envelope proteins. Synthetic peptides derived from this relatively conserved sequence inhibit immune function in vitro and in vivo.</text>
</comment>
<evidence type="ECO:0000256" key="4">
    <source>
        <dbReference type="ARBA" id="ARBA00004563"/>
    </source>
</evidence>
<keyword evidence="30 32" id="KW-0449">Lipoprotein</keyword>
<evidence type="ECO:0000256" key="16">
    <source>
        <dbReference type="ARBA" id="ARBA00022729"/>
    </source>
</evidence>
<feature type="domain" description="Human immunodeficiency virus 1 envelope glycoprotein Gp120" evidence="35">
    <location>
        <begin position="145"/>
        <end position="511"/>
    </location>
</feature>
<keyword evidence="21 32" id="KW-1164">Virus endocytosis by host</keyword>
<dbReference type="GO" id="GO:0075512">
    <property type="term" value="P:clathrin-dependent endocytosis of virus by host cell"/>
    <property type="evidence" value="ECO:0007669"/>
    <property type="project" value="UniProtKB-UniRule"/>
</dbReference>
<feature type="site" description="Cleavage; by host furin" evidence="32">
    <location>
        <begin position="511"/>
        <end position="512"/>
    </location>
</feature>
<feature type="chain" id="PRO_5023561999" description="Transmembrane protein gp41" evidence="32">
    <location>
        <begin position="512"/>
        <end position="856"/>
    </location>
</feature>
<dbReference type="Pfam" id="PF00516">
    <property type="entry name" value="GP120"/>
    <property type="match status" value="2"/>
</dbReference>
<reference evidence="37" key="1">
    <citation type="submission" date="2014-06" db="EMBL/GenBank/DDBJ databases">
        <authorList>
            <person name="Rothenberger M."/>
            <person name="Keele B.F."/>
            <person name="Schacker T.W."/>
        </authorList>
    </citation>
    <scope>NUCLEOTIDE SEQUENCE</scope>
    <source>
        <strain evidence="37">1853CDNAPBMC22JUN2011.P14C2</strain>
    </source>
</reference>
<dbReference type="InterPro" id="IPR000328">
    <property type="entry name" value="GP41-like"/>
</dbReference>
<evidence type="ECO:0000256" key="32">
    <source>
        <dbReference type="HAMAP-Rule" id="MF_04083"/>
    </source>
</evidence>
<dbReference type="GO" id="GO:0055036">
    <property type="term" value="C:virion membrane"/>
    <property type="evidence" value="ECO:0007669"/>
    <property type="project" value="UniProtKB-SubCell"/>
</dbReference>
<evidence type="ECO:0000256" key="8">
    <source>
        <dbReference type="ARBA" id="ARBA00022510"/>
    </source>
</evidence>
<keyword evidence="12 32" id="KW-1162">Viral penetration into host cytoplasm</keyword>
<feature type="region of interest" description="V5" evidence="32">
    <location>
        <begin position="461"/>
        <end position="471"/>
    </location>
</feature>
<keyword evidence="16 32" id="KW-0732">Signal</keyword>
<evidence type="ECO:0000256" key="13">
    <source>
        <dbReference type="ARBA" id="ARBA00022685"/>
    </source>
</evidence>
<comment type="subcellular location">
    <molecule>Surface protein gp120</molecule>
    <subcellularLocation>
        <location evidence="32">Virion membrane</location>
        <topology evidence="32">Peripheral membrane protein</topology>
    </subcellularLocation>
    <subcellularLocation>
        <location evidence="32">Host cell membrane</location>
        <topology evidence="32">Peripheral membrane protein</topology>
    </subcellularLocation>
    <subcellularLocation>
        <location evidence="32">Host endosome membrane</location>
        <topology evidence="32">Single-pass type I membrane protein</topology>
    </subcellularLocation>
    <text evidence="32">The surface protein is not anchored to the viral envelope, but associates with the extravirion surface through its binding to TM. It is probably concentrated at the site of budding and incorporated into the virions possibly by contacts between the cytoplasmic tail of Env and the N-terminus of Gag.</text>
</comment>
<dbReference type="GO" id="GO:0020002">
    <property type="term" value="C:host cell plasma membrane"/>
    <property type="evidence" value="ECO:0007669"/>
    <property type="project" value="UniProtKB-SubCell"/>
</dbReference>
<evidence type="ECO:0000256" key="33">
    <source>
        <dbReference type="RuleBase" id="RU363095"/>
    </source>
</evidence>
<evidence type="ECO:0000256" key="25">
    <source>
        <dbReference type="ARBA" id="ARBA00023136"/>
    </source>
</evidence>
<evidence type="ECO:0000256" key="1">
    <source>
        <dbReference type="ARBA" id="ARBA00004402"/>
    </source>
</evidence>
<comment type="function">
    <text evidence="32">Envelope glycoprotein gp160: Oligomerizes in the host endoplasmic reticulum into predominantly trimers. In a second time, gp160 transits in the host Golgi, where glycosylation is completed. The precursor is then proteolytically cleaved in the trans-Golgi and thereby activated by cellular furin or furin-like proteases to produce gp120 and gp41.</text>
</comment>
<sequence length="856" mass="97362">MRVMEIRKNYQHLWRGGTLLLGILMICSAADQLWVTVYYGVPVWKEATTTLFCASDAKGYNTEVHNVWATHACVPTDPSPQEIVLENVTENFNAWKNNMVDQMHEDIISLWDQSLKPCVKLTPLCVTLTCTDPNITSENSKEIRERREMKNCSFNITAGIQDKAQKQHALFYKLDIIPIDDNNGTNTSYRLLSCNTSVITQACPKVSFEPIPIHYCAPAGFAILKCNDKKFNGKGPCTNVSTVQCTHGIRPVVSTQLLLNGSLAQEEVVIRSENFTDNAKTIIVQLNTSVEITCIRPGNNTRRSIPIGPGSAFYTTGDVIRDIRQAYCNISKIKWNNTLNQIVKKLRNQFRNTTTIVFKPSSGGDPEIVMHSFNCGGEFFYCNTTQLFNSTWHENSTWYENHTWHENSTEGSNITLPCRIKQIINMWQEVGKAMYAPPIRGEIRCVSNITGLLLTRDGGINDTTNETFRPGGGDMRDNWRSELYKYKVVKIEPLGIAPDKAKRRVVQREKRAVGIGAMIFGFLGAAGSTMGAASLTLTVQARLLLSGIVQQQNNLLRAIEAQQHMLQLTVWGIKQLQARVLAVERYLKDQQLLGIWGCSGKIICTTTVPWNTSWSNKSMEQIWGNMTWMEWEREIDNYTDIIYTLLEESQTQQEKNEHDLLALDKWASLWNWFDITNWLWYIKIFIMIVGGLVGLRIVFSVLSIVNRVRQGYSPLSFQTRFPGSRGPDRPGGIEEEGGERDRDRSGQLVDGFLTLIWVDLRSLFLFIYHRLRDLLLIVTRIVELLGRRGWEALKYWWNLLQYWSQELKSSAVSLFNAIAIAVAEGTDRIVEALQIACRAVLHIPRRIRQGLERALL</sequence>
<comment type="PTM">
    <text evidence="32">Highly glycosylated by host. The high number of glycan on the protein is reffered to as 'glycan shield' because it contributes to hide protein sequence from adaptive immune system.</text>
</comment>
<evidence type="ECO:0000256" key="12">
    <source>
        <dbReference type="ARBA" id="ARBA00022595"/>
    </source>
</evidence>
<feature type="topological domain" description="Cytoplasmic" evidence="32">
    <location>
        <begin position="706"/>
        <end position="856"/>
    </location>
</feature>
<evidence type="ECO:0000313" key="37">
    <source>
        <dbReference type="EMBL" id="AJW61231.1"/>
    </source>
</evidence>
<comment type="similarity">
    <text evidence="32">Belongs to the HIV-1 env protein family.</text>
</comment>
<evidence type="ECO:0000256" key="28">
    <source>
        <dbReference type="ARBA" id="ARBA00023180"/>
    </source>
</evidence>
<feature type="disulfide bond" evidence="32">
    <location>
        <begin position="216"/>
        <end position="245"/>
    </location>
</feature>
<comment type="domain">
    <text evidence="32">Some of the most genetically diverse regions of the viral genome are present in Env. They are called variable regions 1 through 5 (V1 through V5). Coreceptor usage of gp120 is determined mainly by the primary structure of the third variable region (V3) in the outer domain of gp120. The sequence of V3 determines which coreceptor, CCR5 and/or CXCR4 (corresponding to R5/macrophage, X4/T cell and R5X4/T cell and macrophage tropism), is used to trigger the fusion potential of the Env complex, and hence which cells the virus can infect. Binding to CCR5 involves a region adjacent in addition to V3.</text>
</comment>
<comment type="miscellaneous">
    <text evidence="32">Inhibitors targeting HIV-1 viral envelope proteins are used as antiretroviral drugs. Attachment of virions to the cell surface via non-specific interactions and CD4 binding can be blocked by inhibitors that include cyanovirin-N, cyclotriazadisulfonamide analogs, PRO 2000, TNX 355 and PRO 542. In addition, BMS 806 can block CD4-induced conformational changes. Env interactions with the coreceptor molecules can be targeted by CCR5 antagonists including SCH-D, maraviroc (UK 427857) and aplaviroc (GW 873140), and the CXCR4 antagonist AMD 070. Fusion of viral and cellular membranes can be inhibited by peptides such as enfuvirtide and tifuvirtide (T 1249). Resistance to inhibitors associated with mutations in Env are observed. Most of the time, single mutations confer only a modest reduction in drug susceptibility. Combination of several mutations is usually required to develop a high-level drug resistance.</text>
</comment>
<dbReference type="GO" id="GO:0019082">
    <property type="term" value="P:viral protein processing"/>
    <property type="evidence" value="ECO:0007669"/>
    <property type="project" value="UniProtKB-UniRule"/>
</dbReference>
<keyword evidence="22 32" id="KW-1133">Transmembrane helix</keyword>
<feature type="domain" description="Retroviral envelope protein GP41-like" evidence="36">
    <location>
        <begin position="530"/>
        <end position="719"/>
    </location>
</feature>
<dbReference type="GO" id="GO:0039654">
    <property type="term" value="P:fusion of virus membrane with host endosome membrane"/>
    <property type="evidence" value="ECO:0007669"/>
    <property type="project" value="UniProtKB-UniRule"/>
</dbReference>
<dbReference type="InterPro" id="IPR036377">
    <property type="entry name" value="Gp120_core_sf"/>
</dbReference>
<dbReference type="GO" id="GO:1903908">
    <property type="term" value="P:positive regulation of plasma membrane raft polarization"/>
    <property type="evidence" value="ECO:0007669"/>
    <property type="project" value="UniProtKB-UniRule"/>
</dbReference>
<keyword evidence="8 32" id="KW-1170">Fusion of virus membrane with host endosomal membrane</keyword>
<evidence type="ECO:0000259" key="35">
    <source>
        <dbReference type="Pfam" id="PF00516"/>
    </source>
</evidence>
<dbReference type="FunFam" id="1.10.287.210:FF:000001">
    <property type="entry name" value="Envelope glycoprotein gp160"/>
    <property type="match status" value="1"/>
</dbReference>
<comment type="PTM">
    <text evidence="32">Palmitoylation of the transmembrane protein and of Env polyprotein (prior to its proteolytic cleavage) is essential for their association with host cell membrane lipid rafts. Palmitoylation is therefore required for envelope trafficking to classical lipid rafts, but not for viral replication.</text>
</comment>
<keyword evidence="14 32" id="KW-0812">Transmembrane</keyword>